<dbReference type="Proteomes" id="UP000197138">
    <property type="component" value="Unassembled WGS sequence"/>
</dbReference>
<dbReference type="EMBL" id="MTKT01005739">
    <property type="protein sequence ID" value="OWM64789.1"/>
    <property type="molecule type" value="Genomic_DNA"/>
</dbReference>
<sequence length="79" mass="8790">MIKAERQFRNIGIALCTMVSNLQTEMHMATGSRCEEEAGKAAAIVYSLYEVCSLDSFIISLFAKFHASFSPCSYDWIVG</sequence>
<accession>A0A218VWZ3</accession>
<organism evidence="1 2">
    <name type="scientific">Punica granatum</name>
    <name type="common">Pomegranate</name>
    <dbReference type="NCBI Taxonomy" id="22663"/>
    <lineage>
        <taxon>Eukaryota</taxon>
        <taxon>Viridiplantae</taxon>
        <taxon>Streptophyta</taxon>
        <taxon>Embryophyta</taxon>
        <taxon>Tracheophyta</taxon>
        <taxon>Spermatophyta</taxon>
        <taxon>Magnoliopsida</taxon>
        <taxon>eudicotyledons</taxon>
        <taxon>Gunneridae</taxon>
        <taxon>Pentapetalae</taxon>
        <taxon>rosids</taxon>
        <taxon>malvids</taxon>
        <taxon>Myrtales</taxon>
        <taxon>Lythraceae</taxon>
        <taxon>Punica</taxon>
    </lineage>
</organism>
<comment type="caution">
    <text evidence="1">The sequence shown here is derived from an EMBL/GenBank/DDBJ whole genome shotgun (WGS) entry which is preliminary data.</text>
</comment>
<name>A0A218VWZ3_PUNGR</name>
<proteinExistence type="predicted"/>
<protein>
    <submittedName>
        <fullName evidence="1">Uncharacterized protein</fullName>
    </submittedName>
</protein>
<evidence type="ECO:0000313" key="1">
    <source>
        <dbReference type="EMBL" id="OWM64789.1"/>
    </source>
</evidence>
<gene>
    <name evidence="1" type="ORF">CDL15_Pgr028506</name>
</gene>
<reference evidence="2" key="1">
    <citation type="journal article" date="2017" name="Plant J.">
        <title>The pomegranate (Punica granatum L.) genome and the genomics of punicalagin biosynthesis.</title>
        <authorList>
            <person name="Qin G."/>
            <person name="Xu C."/>
            <person name="Ming R."/>
            <person name="Tang H."/>
            <person name="Guyot R."/>
            <person name="Kramer E.M."/>
            <person name="Hu Y."/>
            <person name="Yi X."/>
            <person name="Qi Y."/>
            <person name="Xu X."/>
            <person name="Gao Z."/>
            <person name="Pan H."/>
            <person name="Jian J."/>
            <person name="Tian Y."/>
            <person name="Yue Z."/>
            <person name="Xu Y."/>
        </authorList>
    </citation>
    <scope>NUCLEOTIDE SEQUENCE [LARGE SCALE GENOMIC DNA]</scope>
    <source>
        <strain evidence="2">cv. Dabenzi</strain>
    </source>
</reference>
<dbReference type="AlphaFoldDB" id="A0A218VWZ3"/>
<evidence type="ECO:0000313" key="2">
    <source>
        <dbReference type="Proteomes" id="UP000197138"/>
    </source>
</evidence>